<dbReference type="Gene3D" id="3.40.50.300">
    <property type="entry name" value="P-loop containing nucleotide triphosphate hydrolases"/>
    <property type="match status" value="2"/>
</dbReference>
<dbReference type="InterPro" id="IPR014001">
    <property type="entry name" value="Helicase_ATP-bd"/>
</dbReference>
<keyword evidence="1 9" id="KW-0963">Cytoplasm</keyword>
<comment type="caution">
    <text evidence="12">The sequence shown here is derived from an EMBL/GenBank/DDBJ whole genome shotgun (WGS) entry which is preliminary data.</text>
</comment>
<keyword evidence="6 9" id="KW-0067">ATP-binding</keyword>
<comment type="subcellular location">
    <subcellularLocation>
        <location evidence="9">Cytoplasm</location>
    </subcellularLocation>
</comment>
<evidence type="ECO:0000259" key="10">
    <source>
        <dbReference type="PROSITE" id="PS51192"/>
    </source>
</evidence>
<dbReference type="InterPro" id="IPR003711">
    <property type="entry name" value="CarD-like/TRCF_RID"/>
</dbReference>
<dbReference type="EC" id="3.6.4.-" evidence="9"/>
<evidence type="ECO:0000313" key="12">
    <source>
        <dbReference type="EMBL" id="MET3617951.1"/>
    </source>
</evidence>
<dbReference type="Gene3D" id="3.30.2060.10">
    <property type="entry name" value="Penicillin-binding protein 1b domain"/>
    <property type="match status" value="1"/>
</dbReference>
<dbReference type="GO" id="GO:0016787">
    <property type="term" value="F:hydrolase activity"/>
    <property type="evidence" value="ECO:0007669"/>
    <property type="project" value="UniProtKB-KW"/>
</dbReference>
<keyword evidence="2 9" id="KW-0547">Nucleotide-binding</keyword>
<dbReference type="RefSeq" id="WP_354368865.1">
    <property type="nucleotide sequence ID" value="NZ_JBEPMA010000011.1"/>
</dbReference>
<dbReference type="InterPro" id="IPR001650">
    <property type="entry name" value="Helicase_C-like"/>
</dbReference>
<evidence type="ECO:0000256" key="7">
    <source>
        <dbReference type="ARBA" id="ARBA00023125"/>
    </source>
</evidence>
<evidence type="ECO:0000256" key="3">
    <source>
        <dbReference type="ARBA" id="ARBA00022763"/>
    </source>
</evidence>
<dbReference type="GO" id="GO:0004386">
    <property type="term" value="F:helicase activity"/>
    <property type="evidence" value="ECO:0007669"/>
    <property type="project" value="UniProtKB-KW"/>
</dbReference>
<reference evidence="12 13" key="1">
    <citation type="submission" date="2024-06" db="EMBL/GenBank/DDBJ databases">
        <title>Genomic Encyclopedia of Type Strains, Phase IV (KMG-IV): sequencing the most valuable type-strain genomes for metagenomic binning, comparative biology and taxonomic classification.</title>
        <authorList>
            <person name="Goeker M."/>
        </authorList>
    </citation>
    <scope>NUCLEOTIDE SEQUENCE [LARGE SCALE GENOMIC DNA]</scope>
    <source>
        <strain evidence="12 13">DSM 21460</strain>
    </source>
</reference>
<proteinExistence type="inferred from homology"/>
<dbReference type="InterPro" id="IPR037235">
    <property type="entry name" value="TRCF-like_C_D7"/>
</dbReference>
<dbReference type="SMART" id="SM00490">
    <property type="entry name" value="HELICc"/>
    <property type="match status" value="1"/>
</dbReference>
<accession>A0ABV2JCG1</accession>
<dbReference type="NCBIfam" id="TIGR00580">
    <property type="entry name" value="mfd"/>
    <property type="match status" value="1"/>
</dbReference>
<dbReference type="Pfam" id="PF17757">
    <property type="entry name" value="UvrB_inter"/>
    <property type="match status" value="1"/>
</dbReference>
<dbReference type="SMART" id="SM01058">
    <property type="entry name" value="CarD_TRCF"/>
    <property type="match status" value="1"/>
</dbReference>
<dbReference type="Pfam" id="PF02559">
    <property type="entry name" value="CarD_TRCF_RID"/>
    <property type="match status" value="1"/>
</dbReference>
<dbReference type="InterPro" id="IPR005118">
    <property type="entry name" value="TRCF_C"/>
</dbReference>
<dbReference type="Pfam" id="PF00270">
    <property type="entry name" value="DEAD"/>
    <property type="match status" value="1"/>
</dbReference>
<dbReference type="SUPFAM" id="SSF143517">
    <property type="entry name" value="TRCF domain-like"/>
    <property type="match status" value="1"/>
</dbReference>
<dbReference type="SMART" id="SM00487">
    <property type="entry name" value="DEXDc"/>
    <property type="match status" value="1"/>
</dbReference>
<dbReference type="Gene3D" id="3.40.50.11180">
    <property type="match status" value="1"/>
</dbReference>
<dbReference type="PROSITE" id="PS51194">
    <property type="entry name" value="HELICASE_CTER"/>
    <property type="match status" value="1"/>
</dbReference>
<sequence length="1156" mass="132256">MSFLSKTVDNLISYKNLKLSLQNHDNVAVFGAEAPVIPLYSMAMANETNICIVAQNRIAARKFYEDIQNISSLKGVLYSEKDLFLYDRDSKSKENIQKRLEAIATVGLNRANIVITTLDALTAKISNREIFLKRKIDLDANSTIDLEELSKNLVEMGYERYPYVEGIGQFSIKGSIIDIATGDENYRIELFDDEIDSMRTFELETQRSIDIVDSIEIFPIIDLILDSDEKLEIAEKIKKDISKTKLSGKEKDRLNDKFSKYIDKLSIGENVNNTDLIIPYVDENKVSSIIDYMEDFVFFIDEPNRSIERQAEIALQNSEKISNLITHGEVTKAHENVVYNYNDIIANLNNKKLVTFNTIVKPPKEFRPQDIINLKLKTVTSYGSRIKLFKEDLDYYLKNNFNIILLGSTEKRTKRLFEHLIEIGYSPYFAKKIDDNKKNTNLIVTEGSLNSGVEFSDSKTVFINYSEIYGTYAKKKKKKSKKGKKLNFEDLKVGDYVVHEDHGIGKYVGTSRLTVQNIQRDYIVIKYSGDDKLFLPIESLDSIYKYIHDGATQPKVNKLNSIEWKKKKSKAKKSIDEMADELIELYAKRESTPGYSFSGDNEYQREFEDAFIYEETEGQLESSEEIKEDMQKHRPMDRLLCADVGYGKTEVALRAAFKAILDGKQVAFLVPTTILAQQHYNTMIDRFKNFPVGVGLLSRFRSKKEQKQDIEGLKNGNIDIIVGTHRLLSKDVKFKDLGLLIIDEEQRFGVRHKEKLKMLKENVDTLTLTATPIPRTLQMSMIGIRDMSVIEDPPEERFPVETYVMEYNELLVREAILREVDRGGQVYFVYNKVSNMESKIGELRKLVPEVSFAMANGQMSEKLLEDTMIDFINGETDVLVCSTIIETGMDVSNANTMIITDANKLGLSQLYQLRGRIGRSSRIAYAYFTYEKGSAISEVAEKRLTAIKEFTEFGSGHKIALRDLEIRGSGSILGSRQSGHIDQIGYDLYMKYLKDAISKLKGIEPEEEFNTTIDLKIDSFIPKSYIEDDAQRLEIYKKISVLNSEEAYSDLIDELIDRFSDLPEEVTNLMDIALLKSKAEEAKIDSIIQKNDSYEIKITREISLEVVMELNNEFENIEYSLGETNIITISKLKYPIESLKKLIAIVNLHKKDTKAS</sequence>
<dbReference type="Pfam" id="PF03461">
    <property type="entry name" value="TRCF"/>
    <property type="match status" value="1"/>
</dbReference>
<dbReference type="Gene3D" id="3.90.1150.50">
    <property type="entry name" value="Transcription-repair-coupling factor, D7 domain"/>
    <property type="match status" value="1"/>
</dbReference>
<keyword evidence="13" id="KW-1185">Reference proteome</keyword>
<dbReference type="InterPro" id="IPR011545">
    <property type="entry name" value="DEAD/DEAH_box_helicase_dom"/>
</dbReference>
<organism evidence="12 13">
    <name type="scientific">Peptoniphilus olsenii</name>
    <dbReference type="NCBI Taxonomy" id="411570"/>
    <lineage>
        <taxon>Bacteria</taxon>
        <taxon>Bacillati</taxon>
        <taxon>Bacillota</taxon>
        <taxon>Tissierellia</taxon>
        <taxon>Tissierellales</taxon>
        <taxon>Peptoniphilaceae</taxon>
        <taxon>Peptoniphilus</taxon>
    </lineage>
</organism>
<feature type="domain" description="Helicase C-terminal" evidence="11">
    <location>
        <begin position="811"/>
        <end position="967"/>
    </location>
</feature>
<dbReference type="PANTHER" id="PTHR47964:SF1">
    <property type="entry name" value="ATP-DEPENDENT DNA HELICASE HOMOLOG RECG, CHLOROPLASTIC"/>
    <property type="match status" value="1"/>
</dbReference>
<evidence type="ECO:0000256" key="2">
    <source>
        <dbReference type="ARBA" id="ARBA00022741"/>
    </source>
</evidence>
<evidence type="ECO:0000256" key="4">
    <source>
        <dbReference type="ARBA" id="ARBA00022801"/>
    </source>
</evidence>
<dbReference type="SUPFAM" id="SSF141259">
    <property type="entry name" value="CarD-like"/>
    <property type="match status" value="1"/>
</dbReference>
<dbReference type="SUPFAM" id="SSF52540">
    <property type="entry name" value="P-loop containing nucleoside triphosphate hydrolases"/>
    <property type="match status" value="4"/>
</dbReference>
<comment type="similarity">
    <text evidence="9">In the C-terminal section; belongs to the helicase family. RecG subfamily.</text>
</comment>
<keyword evidence="7 9" id="KW-0238">DNA-binding</keyword>
<dbReference type="Pfam" id="PF00271">
    <property type="entry name" value="Helicase_C"/>
    <property type="match status" value="1"/>
</dbReference>
<evidence type="ECO:0000256" key="8">
    <source>
        <dbReference type="ARBA" id="ARBA00023204"/>
    </source>
</evidence>
<evidence type="ECO:0000259" key="11">
    <source>
        <dbReference type="PROSITE" id="PS51194"/>
    </source>
</evidence>
<evidence type="ECO:0000256" key="1">
    <source>
        <dbReference type="ARBA" id="ARBA00022490"/>
    </source>
</evidence>
<evidence type="ECO:0000256" key="6">
    <source>
        <dbReference type="ARBA" id="ARBA00022840"/>
    </source>
</evidence>
<dbReference type="InterPro" id="IPR041471">
    <property type="entry name" value="UvrB_inter"/>
</dbReference>
<keyword evidence="8 9" id="KW-0234">DNA repair</keyword>
<dbReference type="EMBL" id="JBEPMA010000011">
    <property type="protein sequence ID" value="MET3617951.1"/>
    <property type="molecule type" value="Genomic_DNA"/>
</dbReference>
<dbReference type="PROSITE" id="PS51192">
    <property type="entry name" value="HELICASE_ATP_BIND_1"/>
    <property type="match status" value="1"/>
</dbReference>
<comment type="function">
    <text evidence="9">Couples transcription and DNA repair by recognizing RNA polymerase (RNAP) stalled at DNA lesions. Mediates ATP-dependent release of RNAP and its truncated transcript from the DNA, and recruitment of nucleotide excision repair machinery to the damaged site.</text>
</comment>
<dbReference type="InterPro" id="IPR027417">
    <property type="entry name" value="P-loop_NTPase"/>
</dbReference>
<dbReference type="HAMAP" id="MF_00969">
    <property type="entry name" value="TRCF"/>
    <property type="match status" value="1"/>
</dbReference>
<dbReference type="InterPro" id="IPR036101">
    <property type="entry name" value="CarD-like/TRCF_RID_sf"/>
</dbReference>
<dbReference type="InterPro" id="IPR004576">
    <property type="entry name" value="Mfd"/>
</dbReference>
<name>A0ABV2JCG1_9FIRM</name>
<comment type="similarity">
    <text evidence="9">In the N-terminal section; belongs to the UvrB family.</text>
</comment>
<feature type="domain" description="Helicase ATP-binding" evidence="10">
    <location>
        <begin position="629"/>
        <end position="790"/>
    </location>
</feature>
<gene>
    <name evidence="9" type="primary">mfd</name>
    <name evidence="12" type="ORF">ABID14_001586</name>
</gene>
<keyword evidence="3 9" id="KW-0227">DNA damage</keyword>
<evidence type="ECO:0000256" key="9">
    <source>
        <dbReference type="HAMAP-Rule" id="MF_00969"/>
    </source>
</evidence>
<evidence type="ECO:0000313" key="13">
    <source>
        <dbReference type="Proteomes" id="UP001549162"/>
    </source>
</evidence>
<dbReference type="Gene3D" id="2.40.10.170">
    <property type="match status" value="1"/>
</dbReference>
<dbReference type="PANTHER" id="PTHR47964">
    <property type="entry name" value="ATP-DEPENDENT DNA HELICASE HOMOLOG RECG, CHLOROPLASTIC"/>
    <property type="match status" value="1"/>
</dbReference>
<protein>
    <recommendedName>
        <fullName evidence="9">Transcription-repair-coupling factor</fullName>
        <shortName evidence="9">TRCF</shortName>
        <ecNumber evidence="9">3.6.4.-</ecNumber>
    </recommendedName>
</protein>
<dbReference type="CDD" id="cd17991">
    <property type="entry name" value="DEXHc_TRCF"/>
    <property type="match status" value="1"/>
</dbReference>
<keyword evidence="4 9" id="KW-0378">Hydrolase</keyword>
<keyword evidence="5 12" id="KW-0347">Helicase</keyword>
<evidence type="ECO:0000256" key="5">
    <source>
        <dbReference type="ARBA" id="ARBA00022806"/>
    </source>
</evidence>
<dbReference type="Proteomes" id="UP001549162">
    <property type="component" value="Unassembled WGS sequence"/>
</dbReference>
<dbReference type="InterPro" id="IPR047112">
    <property type="entry name" value="RecG/Mfd"/>
</dbReference>
<dbReference type="SMART" id="SM00982">
    <property type="entry name" value="TRCF"/>
    <property type="match status" value="1"/>
</dbReference>